<dbReference type="RefSeq" id="WP_088905698.1">
    <property type="nucleotide sequence ID" value="NZ_CP022272.1"/>
</dbReference>
<proteinExistence type="predicted"/>
<evidence type="ECO:0000256" key="1">
    <source>
        <dbReference type="SAM" id="SignalP"/>
    </source>
</evidence>
<evidence type="ECO:0000313" key="2">
    <source>
        <dbReference type="EMBL" id="ASJ98329.1"/>
    </source>
</evidence>
<evidence type="ECO:0000313" key="3">
    <source>
        <dbReference type="Proteomes" id="UP000198233"/>
    </source>
</evidence>
<reference evidence="2 3" key="1">
    <citation type="submission" date="2017-06" db="EMBL/GenBank/DDBJ databases">
        <title>Complete genome sequence of Shewanella marisflavi EP1 associated with anaerobic 2,4-dinitrotoluene reduction and salt tolerance.</title>
        <authorList>
            <person name="Huang J."/>
        </authorList>
    </citation>
    <scope>NUCLEOTIDE SEQUENCE [LARGE SCALE GENOMIC DNA]</scope>
    <source>
        <strain evidence="2 3">EP1</strain>
    </source>
</reference>
<dbReference type="PROSITE" id="PS51257">
    <property type="entry name" value="PROKAR_LIPOPROTEIN"/>
    <property type="match status" value="1"/>
</dbReference>
<dbReference type="AlphaFoldDB" id="A0AAC9U2Y2"/>
<name>A0AAC9U2Y2_9GAMM</name>
<evidence type="ECO:0008006" key="4">
    <source>
        <dbReference type="Google" id="ProtNLM"/>
    </source>
</evidence>
<protein>
    <recommendedName>
        <fullName evidence="4">Carboxypeptidase regulatory-like domain-containing protein</fullName>
    </recommendedName>
</protein>
<feature type="signal peptide" evidence="1">
    <location>
        <begin position="1"/>
        <end position="18"/>
    </location>
</feature>
<sequence>MRLTHLSSLLLGTCLLSACGGSNKDSDTPTDGGTPPPTSFDHQVIGTVVYQGAIAGAEVCVDLNQNASCDNDEPSTVADAEGKYQIDWESDVEMPVYELVASWQQAAEASSKPALLKAAFRTDLLNANTSSEQGESDSTQTIISTEGEGKLIALQEHGGALNPMTHLEYQRVARMRAAGTTSLDIATQRTLLAAMLLTIYEREGNPYKLSAEQSLAPEFVDTYQLHRHLEALIGEQLSDVLAVDDIMSMTRDQLRALVEASGTSTQEYLASDPMAVRFLVSNALIAQGYIETPIDEKIMSDADWQVINNHFLEDDQLHSNFTLAPATLQSLFTLTYGTPDLTFVGSIVEGKVNGRVFDDREGTDTPEECWNGELKLWVIEGDKDYQPPEIKFKDNTLHTVYSGTSVPITIEFTKYSGTGEEWQAILSTTPPALKLAELNWPSQVYRYRGKQAADVMCRVRGEFATWPMPSHQDPELLNTADVARLFWPAFYPDDVVIDEESQTIKLNITGEVTTYQWSLSTSPSDEPVLRVKQIDLPAAYAEFVSVDNYLIQEDTLIEVSVYEATDYSGKLGDYLSLSFDGNEDNFNQRFHQHLEAVVKGQQP</sequence>
<organism evidence="2 3">
    <name type="scientific">Shewanella marisflavi</name>
    <dbReference type="NCBI Taxonomy" id="260364"/>
    <lineage>
        <taxon>Bacteria</taxon>
        <taxon>Pseudomonadati</taxon>
        <taxon>Pseudomonadota</taxon>
        <taxon>Gammaproteobacteria</taxon>
        <taxon>Alteromonadales</taxon>
        <taxon>Shewanellaceae</taxon>
        <taxon>Shewanella</taxon>
    </lineage>
</organism>
<feature type="chain" id="PRO_5042203455" description="Carboxypeptidase regulatory-like domain-containing protein" evidence="1">
    <location>
        <begin position="19"/>
        <end position="603"/>
    </location>
</feature>
<dbReference type="EMBL" id="CP022272">
    <property type="protein sequence ID" value="ASJ98329.1"/>
    <property type="molecule type" value="Genomic_DNA"/>
</dbReference>
<keyword evidence="1" id="KW-0732">Signal</keyword>
<dbReference type="KEGG" id="smav:CFF01_17990"/>
<dbReference type="Proteomes" id="UP000198233">
    <property type="component" value="Chromosome"/>
</dbReference>
<gene>
    <name evidence="2" type="ORF">CFF01_17990</name>
</gene>
<accession>A0AAC9U2Y2</accession>